<evidence type="ECO:0000313" key="2">
    <source>
        <dbReference type="Proteomes" id="UP000829398"/>
    </source>
</evidence>
<gene>
    <name evidence="1" type="ORF">KPL71_010942</name>
</gene>
<dbReference type="EMBL" id="CM039172">
    <property type="protein sequence ID" value="KAH9788622.1"/>
    <property type="molecule type" value="Genomic_DNA"/>
</dbReference>
<organism evidence="1 2">
    <name type="scientific">Citrus sinensis</name>
    <name type="common">Sweet orange</name>
    <name type="synonym">Citrus aurantium var. sinensis</name>
    <dbReference type="NCBI Taxonomy" id="2711"/>
    <lineage>
        <taxon>Eukaryota</taxon>
        <taxon>Viridiplantae</taxon>
        <taxon>Streptophyta</taxon>
        <taxon>Embryophyta</taxon>
        <taxon>Tracheophyta</taxon>
        <taxon>Spermatophyta</taxon>
        <taxon>Magnoliopsida</taxon>
        <taxon>eudicotyledons</taxon>
        <taxon>Gunneridae</taxon>
        <taxon>Pentapetalae</taxon>
        <taxon>rosids</taxon>
        <taxon>malvids</taxon>
        <taxon>Sapindales</taxon>
        <taxon>Rutaceae</taxon>
        <taxon>Aurantioideae</taxon>
        <taxon>Citrus</taxon>
    </lineage>
</organism>
<reference evidence="2" key="1">
    <citation type="journal article" date="2023" name="Hortic. Res.">
        <title>A chromosome-level phased genome enabling allele-level studies in sweet orange: a case study on citrus Huanglongbing tolerance.</title>
        <authorList>
            <person name="Wu B."/>
            <person name="Yu Q."/>
            <person name="Deng Z."/>
            <person name="Duan Y."/>
            <person name="Luo F."/>
            <person name="Gmitter F. Jr."/>
        </authorList>
    </citation>
    <scope>NUCLEOTIDE SEQUENCE [LARGE SCALE GENOMIC DNA]</scope>
    <source>
        <strain evidence="2">cv. Valencia</strain>
    </source>
</reference>
<proteinExistence type="predicted"/>
<sequence length="327" mass="36109">MYSESISQTDMALLESIRHHLLDDDFEDINSMMQPLQVEDVNSSILQQHQHQQQQQQQQMPLENFSESDFDLLQNLLEDVNTASSFESDYLNNAPSVYSPTSSFGSAVFDFPLQVTGNVVINNNNNYPIPSYGCYDHPKALNDAVDSVGWISFDHHQADQDDQAISEAAAAAATLDMVTYHQTAGLAARDRDQAKVVHYRGVRTRPWGKYAAEIRDPKKNGARVWLGTYDTPEGAALAYDKAAFEMRGSKAKLNFPHLLGRVNFKPVRVNTTNTTKRGSPESEPELSPTSSSSSSSSSTSSSSSLLMLPEDSPKPKRRNNNGTSAVA</sequence>
<comment type="caution">
    <text evidence="1">The sequence shown here is derived from an EMBL/GenBank/DDBJ whole genome shotgun (WGS) entry which is preliminary data.</text>
</comment>
<accession>A0ACB8MSR4</accession>
<keyword evidence="2" id="KW-1185">Reference proteome</keyword>
<evidence type="ECO:0000313" key="1">
    <source>
        <dbReference type="EMBL" id="KAH9788622.1"/>
    </source>
</evidence>
<protein>
    <submittedName>
        <fullName evidence="1">Uncharacterized protein</fullName>
    </submittedName>
</protein>
<name>A0ACB8MSR4_CITSI</name>
<dbReference type="Proteomes" id="UP000829398">
    <property type="component" value="Chromosome 3"/>
</dbReference>